<sequence length="61" mass="6753">MVHHVFLDPRLVKTSIAPEPVRLGAIVVERMTGFEPATSTLARLRSSQLSYIRGNASLYQA</sequence>
<organism evidence="1">
    <name type="scientific">marine metagenome</name>
    <dbReference type="NCBI Taxonomy" id="408172"/>
    <lineage>
        <taxon>unclassified sequences</taxon>
        <taxon>metagenomes</taxon>
        <taxon>ecological metagenomes</taxon>
    </lineage>
</organism>
<dbReference type="EMBL" id="UINC01000033">
    <property type="protein sequence ID" value="SUZ47734.1"/>
    <property type="molecule type" value="Genomic_DNA"/>
</dbReference>
<reference evidence="1" key="1">
    <citation type="submission" date="2018-05" db="EMBL/GenBank/DDBJ databases">
        <authorList>
            <person name="Lanie J.A."/>
            <person name="Ng W.-L."/>
            <person name="Kazmierczak K.M."/>
            <person name="Andrzejewski T.M."/>
            <person name="Davidsen T.M."/>
            <person name="Wayne K.J."/>
            <person name="Tettelin H."/>
            <person name="Glass J.I."/>
            <person name="Rusch D."/>
            <person name="Podicherti R."/>
            <person name="Tsui H.-C.T."/>
            <person name="Winkler M.E."/>
        </authorList>
    </citation>
    <scope>NUCLEOTIDE SEQUENCE</scope>
</reference>
<proteinExistence type="predicted"/>
<protein>
    <submittedName>
        <fullName evidence="1">Uncharacterized protein</fullName>
    </submittedName>
</protein>
<gene>
    <name evidence="1" type="ORF">METZ01_LOCUS588</name>
</gene>
<dbReference type="AlphaFoldDB" id="A0A381N115"/>
<accession>A0A381N115</accession>
<dbReference type="AntiFam" id="ANF00014">
    <property type="entry name" value="tRNA translation"/>
</dbReference>
<name>A0A381N115_9ZZZZ</name>
<evidence type="ECO:0000313" key="1">
    <source>
        <dbReference type="EMBL" id="SUZ47734.1"/>
    </source>
</evidence>